<dbReference type="AlphaFoldDB" id="A0A6N3X0G9"/>
<protein>
    <submittedName>
        <fullName evidence="1">Uncharacterized protein</fullName>
    </submittedName>
</protein>
<name>A0A6N3X0G9_9SYNE</name>
<evidence type="ECO:0000313" key="2">
    <source>
        <dbReference type="Proteomes" id="UP000035054"/>
    </source>
</evidence>
<accession>A0A6N3X0G9</accession>
<sequence length="81" mass="8454">MDNWHLPLKGAALVAGPVAADETYLGDKGKKMSNGKHKELNGTGWVTVGKTAVGGLQDGDTNKLAPSRLAALVLKSVKAWV</sequence>
<dbReference type="EMBL" id="JXUO01000171">
    <property type="protein sequence ID" value="KKZ14313.1"/>
    <property type="molecule type" value="Genomic_DNA"/>
</dbReference>
<evidence type="ECO:0000313" key="1">
    <source>
        <dbReference type="EMBL" id="KKZ14313.1"/>
    </source>
</evidence>
<reference evidence="1 2" key="1">
    <citation type="submission" date="2015-01" db="EMBL/GenBank/DDBJ databases">
        <title>Lifestyle Evolution in Cyanobacterial Symbionts of Sponges.</title>
        <authorList>
            <person name="Burgsdorf I."/>
            <person name="Slaby B.M."/>
            <person name="Handley K.M."/>
            <person name="Haber M."/>
            <person name="Blom J."/>
            <person name="Marshall C.W."/>
            <person name="Gilbert J.A."/>
            <person name="Hentschel U."/>
            <person name="Steindler L."/>
        </authorList>
    </citation>
    <scope>NUCLEOTIDE SEQUENCE [LARGE SCALE GENOMIC DNA]</scope>
    <source>
        <strain evidence="1">142</strain>
    </source>
</reference>
<dbReference type="Proteomes" id="UP000035054">
    <property type="component" value="Unassembled WGS sequence"/>
</dbReference>
<gene>
    <name evidence="1" type="ORF">TH68_05270</name>
</gene>
<proteinExistence type="predicted"/>
<comment type="caution">
    <text evidence="1">The sequence shown here is derived from an EMBL/GenBank/DDBJ whole genome shotgun (WGS) entry which is preliminary data.</text>
</comment>
<organism evidence="1 2">
    <name type="scientific">Candidatus Synechococcus spongiarum 142</name>
    <dbReference type="NCBI Taxonomy" id="1608213"/>
    <lineage>
        <taxon>Bacteria</taxon>
        <taxon>Bacillati</taxon>
        <taxon>Cyanobacteriota</taxon>
        <taxon>Cyanophyceae</taxon>
        <taxon>Synechococcales</taxon>
        <taxon>Synechococcaceae</taxon>
        <taxon>Synechococcus</taxon>
    </lineage>
</organism>